<gene>
    <name evidence="1" type="ORF">HUK38_06610</name>
</gene>
<accession>A0A839HIJ9</accession>
<sequence length="255" mass="29712">MIVIGLGSGRSGTASLAKLINAQHDALCFHEMNPSCVRFHGTRRPIINTIEEYQRILDGGNSSELTVDLSRPVAAVAYDKLCTMKSVKLIGDIAFYYLSYVEDILTVNPNVRFICLKRNKEATVRSWLKKSEIQRWRSKKIADKLSALITRQPYYESRNFWQEHDGTEWEKDLVWDKCFPKFDANNKREAIEQYWDFYYSESEKIAQKYPEVFRLIQTESLNERQQQVALLDFIGVAQKEMVFTDAHIHKLATRD</sequence>
<organism evidence="1 2">
    <name type="scientific">Thiospirillum jenense</name>
    <dbReference type="NCBI Taxonomy" id="1653858"/>
    <lineage>
        <taxon>Bacteria</taxon>
        <taxon>Pseudomonadati</taxon>
        <taxon>Pseudomonadota</taxon>
        <taxon>Gammaproteobacteria</taxon>
        <taxon>Chromatiales</taxon>
        <taxon>Chromatiaceae</taxon>
        <taxon>Thiospirillum</taxon>
    </lineage>
</organism>
<dbReference type="AlphaFoldDB" id="A0A839HIJ9"/>
<dbReference type="Gene3D" id="3.40.50.300">
    <property type="entry name" value="P-loop containing nucleotide triphosphate hydrolases"/>
    <property type="match status" value="1"/>
</dbReference>
<dbReference type="EMBL" id="JABVCQ010000011">
    <property type="protein sequence ID" value="MBB1125902.1"/>
    <property type="molecule type" value="Genomic_DNA"/>
</dbReference>
<dbReference type="GO" id="GO:0016740">
    <property type="term" value="F:transferase activity"/>
    <property type="evidence" value="ECO:0007669"/>
    <property type="project" value="UniProtKB-KW"/>
</dbReference>
<proteinExistence type="predicted"/>
<dbReference type="Proteomes" id="UP000548632">
    <property type="component" value="Unassembled WGS sequence"/>
</dbReference>
<evidence type="ECO:0000313" key="2">
    <source>
        <dbReference type="Proteomes" id="UP000548632"/>
    </source>
</evidence>
<keyword evidence="2" id="KW-1185">Reference proteome</keyword>
<keyword evidence="1" id="KW-0808">Transferase</keyword>
<dbReference type="SUPFAM" id="SSF52540">
    <property type="entry name" value="P-loop containing nucleoside triphosphate hydrolases"/>
    <property type="match status" value="1"/>
</dbReference>
<dbReference type="InterPro" id="IPR040632">
    <property type="entry name" value="Sulfotransfer_4"/>
</dbReference>
<dbReference type="Pfam" id="PF17784">
    <property type="entry name" value="Sulfotransfer_4"/>
    <property type="match status" value="1"/>
</dbReference>
<dbReference type="InterPro" id="IPR027417">
    <property type="entry name" value="P-loop_NTPase"/>
</dbReference>
<dbReference type="RefSeq" id="WP_182583531.1">
    <property type="nucleotide sequence ID" value="NZ_JABVCQ010000011.1"/>
</dbReference>
<protein>
    <submittedName>
        <fullName evidence="1">Sulfotransferase</fullName>
    </submittedName>
</protein>
<comment type="caution">
    <text evidence="1">The sequence shown here is derived from an EMBL/GenBank/DDBJ whole genome shotgun (WGS) entry which is preliminary data.</text>
</comment>
<name>A0A839HIJ9_9GAMM</name>
<evidence type="ECO:0000313" key="1">
    <source>
        <dbReference type="EMBL" id="MBB1125902.1"/>
    </source>
</evidence>
<reference evidence="1 2" key="1">
    <citation type="journal article" date="2020" name="Arch. Microbiol.">
        <title>The genome sequence of the giant phototrophic gammaproteobacterium Thiospirillum jenense gives insight into its physiological properties and phylogenetic relationships.</title>
        <authorList>
            <person name="Imhoff J.F."/>
            <person name="Meyer T.E."/>
            <person name="Kyndt J.A."/>
        </authorList>
    </citation>
    <scope>NUCLEOTIDE SEQUENCE [LARGE SCALE GENOMIC DNA]</scope>
    <source>
        <strain evidence="1 2">DSM 216</strain>
    </source>
</reference>